<accession>A0A1V9ZYJ8</accession>
<keyword evidence="2" id="KW-1185">Reference proteome</keyword>
<evidence type="ECO:0000313" key="1">
    <source>
        <dbReference type="EMBL" id="OQS03084.1"/>
    </source>
</evidence>
<organism evidence="1 2">
    <name type="scientific">Thraustotheca clavata</name>
    <dbReference type="NCBI Taxonomy" id="74557"/>
    <lineage>
        <taxon>Eukaryota</taxon>
        <taxon>Sar</taxon>
        <taxon>Stramenopiles</taxon>
        <taxon>Oomycota</taxon>
        <taxon>Saprolegniomycetes</taxon>
        <taxon>Saprolegniales</taxon>
        <taxon>Achlyaceae</taxon>
        <taxon>Thraustotheca</taxon>
    </lineage>
</organism>
<dbReference type="AlphaFoldDB" id="A0A1V9ZYJ8"/>
<proteinExistence type="predicted"/>
<comment type="caution">
    <text evidence="1">The sequence shown here is derived from an EMBL/GenBank/DDBJ whole genome shotgun (WGS) entry which is preliminary data.</text>
</comment>
<dbReference type="Proteomes" id="UP000243217">
    <property type="component" value="Unassembled WGS sequence"/>
</dbReference>
<name>A0A1V9ZYJ8_9STRA</name>
<gene>
    <name evidence="1" type="ORF">THRCLA_21242</name>
</gene>
<dbReference type="EMBL" id="JNBS01001006">
    <property type="protein sequence ID" value="OQS03084.1"/>
    <property type="molecule type" value="Genomic_DNA"/>
</dbReference>
<sequence>MQTTYPTPEYWSTPSVRAASMSPVRSRSSTWDSVYSLDSQRLSLSNFEENEKMNHVMRIETPKDWCRGQAANVNWTILDPTFQPAVLRIEVCNTAWDVPTTIAEHAPNTGMYEWKRVHWGMPIQGDYFIKMYAISELGVLELVAQSLMFAIVQ</sequence>
<protein>
    <submittedName>
        <fullName evidence="1">Uncharacterized protein</fullName>
    </submittedName>
</protein>
<dbReference type="OrthoDB" id="73372at2759"/>
<reference evidence="1 2" key="1">
    <citation type="journal article" date="2014" name="Genome Biol. Evol.">
        <title>The secreted proteins of Achlya hypogyna and Thraustotheca clavata identify the ancestral oomycete secretome and reveal gene acquisitions by horizontal gene transfer.</title>
        <authorList>
            <person name="Misner I."/>
            <person name="Blouin N."/>
            <person name="Leonard G."/>
            <person name="Richards T.A."/>
            <person name="Lane C.E."/>
        </authorList>
    </citation>
    <scope>NUCLEOTIDE SEQUENCE [LARGE SCALE GENOMIC DNA]</scope>
    <source>
        <strain evidence="1 2">ATCC 34112</strain>
    </source>
</reference>
<evidence type="ECO:0000313" key="2">
    <source>
        <dbReference type="Proteomes" id="UP000243217"/>
    </source>
</evidence>